<dbReference type="PRINTS" id="PR00344">
    <property type="entry name" value="BCTRLSENSOR"/>
</dbReference>
<dbReference type="PANTHER" id="PTHR43711:SF26">
    <property type="entry name" value="SENSOR HISTIDINE KINASE RCSC"/>
    <property type="match status" value="1"/>
</dbReference>
<evidence type="ECO:0000256" key="3">
    <source>
        <dbReference type="ARBA" id="ARBA00022553"/>
    </source>
</evidence>
<dbReference type="InterPro" id="IPR036890">
    <property type="entry name" value="HATPase_C_sf"/>
</dbReference>
<dbReference type="InterPro" id="IPR005467">
    <property type="entry name" value="His_kinase_dom"/>
</dbReference>
<keyword evidence="7" id="KW-0067">ATP-binding</keyword>
<feature type="transmembrane region" description="Helical" evidence="9">
    <location>
        <begin position="111"/>
        <end position="132"/>
    </location>
</feature>
<proteinExistence type="predicted"/>
<evidence type="ECO:0000256" key="7">
    <source>
        <dbReference type="ARBA" id="ARBA00022840"/>
    </source>
</evidence>
<dbReference type="EMBL" id="BOSL01000010">
    <property type="protein sequence ID" value="GIP54240.1"/>
    <property type="molecule type" value="Genomic_DNA"/>
</dbReference>
<dbReference type="PROSITE" id="PS50109">
    <property type="entry name" value="HIS_KIN"/>
    <property type="match status" value="1"/>
</dbReference>
<keyword evidence="9" id="KW-0472">Membrane</keyword>
<name>A0ABQ4ME25_9BACL</name>
<dbReference type="SMART" id="SM00388">
    <property type="entry name" value="HisKA"/>
    <property type="match status" value="1"/>
</dbReference>
<dbReference type="InterPro" id="IPR003594">
    <property type="entry name" value="HATPase_dom"/>
</dbReference>
<evidence type="ECO:0000256" key="2">
    <source>
        <dbReference type="ARBA" id="ARBA00012438"/>
    </source>
</evidence>
<evidence type="ECO:0000313" key="11">
    <source>
        <dbReference type="EMBL" id="GIP54240.1"/>
    </source>
</evidence>
<evidence type="ECO:0000313" key="12">
    <source>
        <dbReference type="Proteomes" id="UP000679992"/>
    </source>
</evidence>
<keyword evidence="9" id="KW-0812">Transmembrane</keyword>
<dbReference type="CDD" id="cd00082">
    <property type="entry name" value="HisKA"/>
    <property type="match status" value="1"/>
</dbReference>
<reference evidence="11 12" key="1">
    <citation type="submission" date="2021-03" db="EMBL/GenBank/DDBJ databases">
        <title>Antimicrobial resistance genes in bacteria isolated from Japanese honey, and their potential for conferring macrolide and lincosamide resistance in the American foulbrood pathogen Paenibacillus larvae.</title>
        <authorList>
            <person name="Okamoto M."/>
            <person name="Kumagai M."/>
            <person name="Kanamori H."/>
            <person name="Takamatsu D."/>
        </authorList>
    </citation>
    <scope>NUCLEOTIDE SEQUENCE [LARGE SCALE GENOMIC DNA]</scope>
    <source>
        <strain evidence="11 12">J42TS3</strain>
    </source>
</reference>
<feature type="domain" description="Histidine kinase" evidence="10">
    <location>
        <begin position="247"/>
        <end position="476"/>
    </location>
</feature>
<dbReference type="InterPro" id="IPR004358">
    <property type="entry name" value="Sig_transdc_His_kin-like_C"/>
</dbReference>
<feature type="transmembrane region" description="Helical" evidence="9">
    <location>
        <begin position="144"/>
        <end position="165"/>
    </location>
</feature>
<dbReference type="Proteomes" id="UP000679992">
    <property type="component" value="Unassembled WGS sequence"/>
</dbReference>
<feature type="transmembrane region" description="Helical" evidence="9">
    <location>
        <begin position="12"/>
        <end position="32"/>
    </location>
</feature>
<accession>A0ABQ4ME25</accession>
<dbReference type="InterPro" id="IPR003661">
    <property type="entry name" value="HisK_dim/P_dom"/>
</dbReference>
<dbReference type="EC" id="2.7.13.3" evidence="2"/>
<keyword evidence="5" id="KW-0547">Nucleotide-binding</keyword>
<organism evidence="11 12">
    <name type="scientific">Paenibacillus vini</name>
    <dbReference type="NCBI Taxonomy" id="1476024"/>
    <lineage>
        <taxon>Bacteria</taxon>
        <taxon>Bacillati</taxon>
        <taxon>Bacillota</taxon>
        <taxon>Bacilli</taxon>
        <taxon>Bacillales</taxon>
        <taxon>Paenibacillaceae</taxon>
        <taxon>Paenibacillus</taxon>
    </lineage>
</organism>
<evidence type="ECO:0000256" key="5">
    <source>
        <dbReference type="ARBA" id="ARBA00022741"/>
    </source>
</evidence>
<feature type="transmembrane region" description="Helical" evidence="9">
    <location>
        <begin position="44"/>
        <end position="64"/>
    </location>
</feature>
<comment type="catalytic activity">
    <reaction evidence="1">
        <text>ATP + protein L-histidine = ADP + protein N-phospho-L-histidine.</text>
        <dbReference type="EC" id="2.7.13.3"/>
    </reaction>
</comment>
<dbReference type="Gene3D" id="3.30.565.10">
    <property type="entry name" value="Histidine kinase-like ATPase, C-terminal domain"/>
    <property type="match status" value="1"/>
</dbReference>
<keyword evidence="3" id="KW-0597">Phosphoprotein</keyword>
<evidence type="ECO:0000256" key="6">
    <source>
        <dbReference type="ARBA" id="ARBA00022777"/>
    </source>
</evidence>
<keyword evidence="6" id="KW-0418">Kinase</keyword>
<evidence type="ECO:0000259" key="10">
    <source>
        <dbReference type="PROSITE" id="PS50109"/>
    </source>
</evidence>
<dbReference type="PANTHER" id="PTHR43711">
    <property type="entry name" value="TWO-COMPONENT HISTIDINE KINASE"/>
    <property type="match status" value="1"/>
</dbReference>
<dbReference type="Pfam" id="PF00512">
    <property type="entry name" value="HisKA"/>
    <property type="match status" value="1"/>
</dbReference>
<feature type="transmembrane region" description="Helical" evidence="9">
    <location>
        <begin position="177"/>
        <end position="196"/>
    </location>
</feature>
<comment type="caution">
    <text evidence="11">The sequence shown here is derived from an EMBL/GenBank/DDBJ whole genome shotgun (WGS) entry which is preliminary data.</text>
</comment>
<dbReference type="Gene3D" id="1.10.287.130">
    <property type="match status" value="1"/>
</dbReference>
<dbReference type="SMART" id="SM00387">
    <property type="entry name" value="HATPase_c"/>
    <property type="match status" value="1"/>
</dbReference>
<dbReference type="InterPro" id="IPR036097">
    <property type="entry name" value="HisK_dim/P_sf"/>
</dbReference>
<gene>
    <name evidence="11" type="ORF">J42TS3_32750</name>
</gene>
<dbReference type="InterPro" id="IPR050736">
    <property type="entry name" value="Sensor_HK_Regulatory"/>
</dbReference>
<evidence type="ECO:0000256" key="4">
    <source>
        <dbReference type="ARBA" id="ARBA00022679"/>
    </source>
</evidence>
<sequence length="500" mass="55419">MTYGSEHMGFGKMFLLNLGLLITVAYLVNVIYKYAFTKISFKINYFLSLALFIFAGWVCMKFGFQLNKDVIFDLRVVPLIIASGVYMQPLALMVIGVGIGLARLTFGVNDAAIAGLINLSILGVVCAGLSIWMRRSNYRLIVKGAITIGIVNILNTINIAVFGVLPMKKYMLEIVPVTFPLTLVLSVVFALILWDFQIERRQTLELKYANELLRKQTEELRTAKIVLEERANQLALASQYKSEFLANMSHELRTPLNGIINLAQIISESEGGDEAANGDDTPNYGTIIYKSGQDLLKLINDILDLSKVEAGRLEVVQEDVVIAEMAQMLDMHFEHAADRKNVAFEIRIEEGLPCTILSDAQRIGQILRNLLSNAFKFTEKGQVKLEIRKTGASDMMQGEWIVFAVTDTGIGIPEDKHTTIFEAFRQADGSISRKYGGTGLGLPISRDLARLLGGFIRLQSKVGLGSTFSLYLPLTSEMKEQGTREIDPIKTDTVALGSHS</sequence>
<evidence type="ECO:0000256" key="1">
    <source>
        <dbReference type="ARBA" id="ARBA00000085"/>
    </source>
</evidence>
<keyword evidence="12" id="KW-1185">Reference proteome</keyword>
<protein>
    <recommendedName>
        <fullName evidence="2">histidine kinase</fullName>
        <ecNumber evidence="2">2.7.13.3</ecNumber>
    </recommendedName>
</protein>
<dbReference type="SUPFAM" id="SSF47384">
    <property type="entry name" value="Homodimeric domain of signal transducing histidine kinase"/>
    <property type="match status" value="1"/>
</dbReference>
<keyword evidence="9" id="KW-1133">Transmembrane helix</keyword>
<dbReference type="SUPFAM" id="SSF55874">
    <property type="entry name" value="ATPase domain of HSP90 chaperone/DNA topoisomerase II/histidine kinase"/>
    <property type="match status" value="1"/>
</dbReference>
<keyword evidence="4" id="KW-0808">Transferase</keyword>
<feature type="transmembrane region" description="Helical" evidence="9">
    <location>
        <begin position="76"/>
        <end position="99"/>
    </location>
</feature>
<keyword evidence="8" id="KW-0902">Two-component regulatory system</keyword>
<evidence type="ECO:0000256" key="9">
    <source>
        <dbReference type="SAM" id="Phobius"/>
    </source>
</evidence>
<evidence type="ECO:0000256" key="8">
    <source>
        <dbReference type="ARBA" id="ARBA00023012"/>
    </source>
</evidence>
<dbReference type="CDD" id="cd16922">
    <property type="entry name" value="HATPase_EvgS-ArcB-TorS-like"/>
    <property type="match status" value="1"/>
</dbReference>
<dbReference type="Pfam" id="PF02518">
    <property type="entry name" value="HATPase_c"/>
    <property type="match status" value="1"/>
</dbReference>